<dbReference type="RefSeq" id="WP_239076707.1">
    <property type="nucleotide sequence ID" value="NZ_BAAAZM010000009.1"/>
</dbReference>
<accession>A0A8J3J8S3</accession>
<gene>
    <name evidence="1" type="ORF">Aru02nite_31230</name>
</gene>
<organism evidence="1 2">
    <name type="scientific">Actinocatenispora rupis</name>
    <dbReference type="NCBI Taxonomy" id="519421"/>
    <lineage>
        <taxon>Bacteria</taxon>
        <taxon>Bacillati</taxon>
        <taxon>Actinomycetota</taxon>
        <taxon>Actinomycetes</taxon>
        <taxon>Micromonosporales</taxon>
        <taxon>Micromonosporaceae</taxon>
        <taxon>Actinocatenispora</taxon>
    </lineage>
</organism>
<dbReference type="EMBL" id="BOMB01000017">
    <property type="protein sequence ID" value="GID12234.1"/>
    <property type="molecule type" value="Genomic_DNA"/>
</dbReference>
<keyword evidence="2" id="KW-1185">Reference proteome</keyword>
<name>A0A8J3J8S3_9ACTN</name>
<proteinExistence type="predicted"/>
<protein>
    <submittedName>
        <fullName evidence="1">Uncharacterized protein</fullName>
    </submittedName>
</protein>
<dbReference type="Proteomes" id="UP000612808">
    <property type="component" value="Unassembled WGS sequence"/>
</dbReference>
<comment type="caution">
    <text evidence="1">The sequence shown here is derived from an EMBL/GenBank/DDBJ whole genome shotgun (WGS) entry which is preliminary data.</text>
</comment>
<reference evidence="1" key="1">
    <citation type="submission" date="2021-01" db="EMBL/GenBank/DDBJ databases">
        <title>Whole genome shotgun sequence of Actinocatenispora rupis NBRC 107355.</title>
        <authorList>
            <person name="Komaki H."/>
            <person name="Tamura T."/>
        </authorList>
    </citation>
    <scope>NUCLEOTIDE SEQUENCE</scope>
    <source>
        <strain evidence="1">NBRC 107355</strain>
    </source>
</reference>
<sequence>MAETPLTFAVELADPPGAVMVVRTRHAHPGNWMALPAKPVLPADVAAAIRTALAGGWTPTSPGPAFSLLVGNEAAPNRGRLTAE</sequence>
<evidence type="ECO:0000313" key="2">
    <source>
        <dbReference type="Proteomes" id="UP000612808"/>
    </source>
</evidence>
<evidence type="ECO:0000313" key="1">
    <source>
        <dbReference type="EMBL" id="GID12234.1"/>
    </source>
</evidence>
<dbReference type="AlphaFoldDB" id="A0A8J3J8S3"/>